<dbReference type="InterPro" id="IPR011059">
    <property type="entry name" value="Metal-dep_hydrolase_composite"/>
</dbReference>
<feature type="domain" description="Amidohydrolase-related" evidence="1">
    <location>
        <begin position="6"/>
        <end position="60"/>
    </location>
</feature>
<proteinExistence type="predicted"/>
<keyword evidence="3" id="KW-1185">Reference proteome</keyword>
<protein>
    <submittedName>
        <fullName evidence="2">Amidohydrolase family protein</fullName>
    </submittedName>
</protein>
<dbReference type="SUPFAM" id="SSF51338">
    <property type="entry name" value="Composite domain of metallo-dependent hydrolases"/>
    <property type="match status" value="1"/>
</dbReference>
<dbReference type="Gene3D" id="2.30.40.10">
    <property type="entry name" value="Urease, subunit C, domain 1"/>
    <property type="match status" value="1"/>
</dbReference>
<dbReference type="Pfam" id="PF01979">
    <property type="entry name" value="Amidohydro_1"/>
    <property type="match status" value="1"/>
</dbReference>
<comment type="caution">
    <text evidence="2">The sequence shown here is derived from an EMBL/GenBank/DDBJ whole genome shotgun (WGS) entry which is preliminary data.</text>
</comment>
<organism evidence="2 3">
    <name type="scientific">Paenibacillus apiarius</name>
    <dbReference type="NCBI Taxonomy" id="46240"/>
    <lineage>
        <taxon>Bacteria</taxon>
        <taxon>Bacillati</taxon>
        <taxon>Bacillota</taxon>
        <taxon>Bacilli</taxon>
        <taxon>Bacillales</taxon>
        <taxon>Paenibacillaceae</taxon>
        <taxon>Paenibacillus</taxon>
    </lineage>
</organism>
<reference evidence="2 3" key="1">
    <citation type="submission" date="2022-05" db="EMBL/GenBank/DDBJ databases">
        <title>Genome Sequencing of Bee-Associated Microbes.</title>
        <authorList>
            <person name="Dunlap C."/>
        </authorList>
    </citation>
    <scope>NUCLEOTIDE SEQUENCE [LARGE SCALE GENOMIC DNA]</scope>
    <source>
        <strain evidence="2 3">NRRL NRS-1438</strain>
    </source>
</reference>
<accession>A0ABT4E0H1</accession>
<dbReference type="InterPro" id="IPR006680">
    <property type="entry name" value="Amidohydro-rel"/>
</dbReference>
<sequence>MEDIMAATRVSAEAMAMEDAGIIAQGKKADLLDIEGDPTKDIHVLLNPCHIEKVYVGGKQLK</sequence>
<evidence type="ECO:0000313" key="2">
    <source>
        <dbReference type="EMBL" id="MCY9523102.1"/>
    </source>
</evidence>
<gene>
    <name evidence="2" type="ORF">M5X09_26225</name>
</gene>
<name>A0ABT4E0H1_9BACL</name>
<dbReference type="Gene3D" id="3.20.20.140">
    <property type="entry name" value="Metal-dependent hydrolases"/>
    <property type="match status" value="1"/>
</dbReference>
<dbReference type="Proteomes" id="UP001207626">
    <property type="component" value="Unassembled WGS sequence"/>
</dbReference>
<evidence type="ECO:0000259" key="1">
    <source>
        <dbReference type="Pfam" id="PF01979"/>
    </source>
</evidence>
<evidence type="ECO:0000313" key="3">
    <source>
        <dbReference type="Proteomes" id="UP001207626"/>
    </source>
</evidence>
<dbReference type="EMBL" id="JAMDLW010000059">
    <property type="protein sequence ID" value="MCY9523102.1"/>
    <property type="molecule type" value="Genomic_DNA"/>
</dbReference>